<protein>
    <submittedName>
        <fullName evidence="1">Unannotated protein</fullName>
    </submittedName>
</protein>
<reference evidence="1" key="1">
    <citation type="submission" date="2020-05" db="EMBL/GenBank/DDBJ databases">
        <authorList>
            <person name="Chiriac C."/>
            <person name="Salcher M."/>
            <person name="Ghai R."/>
            <person name="Kavagutti S V."/>
        </authorList>
    </citation>
    <scope>NUCLEOTIDE SEQUENCE</scope>
</reference>
<sequence>MNDPPDHTALLSAENLLSPGGMTVPKYFFTNSGYSRNAVSMSQNRIPCASRSSRLRWNTTSDSYCAVTPARYLRSASGIPNFS</sequence>
<dbReference type="AlphaFoldDB" id="A0A6J6FZ89"/>
<accession>A0A6J6FZ89</accession>
<organism evidence="1">
    <name type="scientific">freshwater metagenome</name>
    <dbReference type="NCBI Taxonomy" id="449393"/>
    <lineage>
        <taxon>unclassified sequences</taxon>
        <taxon>metagenomes</taxon>
        <taxon>ecological metagenomes</taxon>
    </lineage>
</organism>
<name>A0A6J6FZ89_9ZZZZ</name>
<proteinExistence type="predicted"/>
<dbReference type="EMBL" id="CAEZTS010000215">
    <property type="protein sequence ID" value="CAB4594362.1"/>
    <property type="molecule type" value="Genomic_DNA"/>
</dbReference>
<gene>
    <name evidence="1" type="ORF">UFOPK1722_01804</name>
</gene>
<evidence type="ECO:0000313" key="1">
    <source>
        <dbReference type="EMBL" id="CAB4594362.1"/>
    </source>
</evidence>